<evidence type="ECO:0000313" key="4">
    <source>
        <dbReference type="Proteomes" id="UP000824267"/>
    </source>
</evidence>
<dbReference type="SUPFAM" id="SSF51735">
    <property type="entry name" value="NAD(P)-binding Rossmann-fold domains"/>
    <property type="match status" value="1"/>
</dbReference>
<evidence type="ECO:0000256" key="1">
    <source>
        <dbReference type="ARBA" id="ARBA00023002"/>
    </source>
</evidence>
<dbReference type="GO" id="GO:0016618">
    <property type="term" value="F:hydroxypyruvate reductase [NAD(P)H] activity"/>
    <property type="evidence" value="ECO:0007669"/>
    <property type="project" value="TreeGrafter"/>
</dbReference>
<evidence type="ECO:0000259" key="2">
    <source>
        <dbReference type="Pfam" id="PF02826"/>
    </source>
</evidence>
<dbReference type="GO" id="GO:0005829">
    <property type="term" value="C:cytosol"/>
    <property type="evidence" value="ECO:0007669"/>
    <property type="project" value="TreeGrafter"/>
</dbReference>
<proteinExistence type="predicted"/>
<evidence type="ECO:0000313" key="3">
    <source>
        <dbReference type="EMBL" id="HIW86843.1"/>
    </source>
</evidence>
<keyword evidence="1" id="KW-0560">Oxidoreductase</keyword>
<dbReference type="Gene3D" id="3.40.50.720">
    <property type="entry name" value="NAD(P)-binding Rossmann-like Domain"/>
    <property type="match status" value="2"/>
</dbReference>
<dbReference type="GO" id="GO:0051287">
    <property type="term" value="F:NAD binding"/>
    <property type="evidence" value="ECO:0007669"/>
    <property type="project" value="InterPro"/>
</dbReference>
<organism evidence="3 4">
    <name type="scientific">Candidatus Onthomorpha intestinigallinarum</name>
    <dbReference type="NCBI Taxonomy" id="2840880"/>
    <lineage>
        <taxon>Bacteria</taxon>
        <taxon>Pseudomonadati</taxon>
        <taxon>Bacteroidota</taxon>
        <taxon>Bacteroidia</taxon>
        <taxon>Bacteroidales</taxon>
        <taxon>Candidatus Onthomorpha</taxon>
    </lineage>
</organism>
<accession>A0A9D1RGT5</accession>
<dbReference type="Pfam" id="PF02826">
    <property type="entry name" value="2-Hacid_dh_C"/>
    <property type="match status" value="1"/>
</dbReference>
<dbReference type="GO" id="GO:0030267">
    <property type="term" value="F:glyoxylate reductase (NADPH) activity"/>
    <property type="evidence" value="ECO:0007669"/>
    <property type="project" value="TreeGrafter"/>
</dbReference>
<gene>
    <name evidence="3" type="ORF">IAC47_01005</name>
</gene>
<reference evidence="3" key="1">
    <citation type="journal article" date="2021" name="PeerJ">
        <title>Extensive microbial diversity within the chicken gut microbiome revealed by metagenomics and culture.</title>
        <authorList>
            <person name="Gilroy R."/>
            <person name="Ravi A."/>
            <person name="Getino M."/>
            <person name="Pursley I."/>
            <person name="Horton D.L."/>
            <person name="Alikhan N.F."/>
            <person name="Baker D."/>
            <person name="Gharbi K."/>
            <person name="Hall N."/>
            <person name="Watson M."/>
            <person name="Adriaenssens E.M."/>
            <person name="Foster-Nyarko E."/>
            <person name="Jarju S."/>
            <person name="Secka A."/>
            <person name="Antonio M."/>
            <person name="Oren A."/>
            <person name="Chaudhuri R.R."/>
            <person name="La Ragione R."/>
            <person name="Hildebrand F."/>
            <person name="Pallen M.J."/>
        </authorList>
    </citation>
    <scope>NUCLEOTIDE SEQUENCE</scope>
    <source>
        <strain evidence="3">Gambia16-930</strain>
    </source>
</reference>
<sequence length="317" mass="36013">MQKRKILILDKTHRVLVDNLSNNGFDLEIHTDWTPKELFENIEYYDGLVVRSKMVIDRSVIDKAVRLKCIARVGAGMDAIDVDYAQSKGIVCLNSPEGNRDAVGEHCLGMLLALLNKITIGDRQVRKGLWLREENRGVEIKGKTVGIIGYGNMGNAFAKRLSGFDCQVIAYDKYKENCGNEFAEQVGLQEIFSQTDILSFHVPLTEETKYMFNREFVSCFRKPFYLLNTSRGKVVRISDLLDAMDSKKVLGAGLDVLEYEAFSNELSNAENEVELKRLFSMNNVVLTPHVAGWSVESNYKLAYFLSEKITDFFSRME</sequence>
<reference evidence="3" key="2">
    <citation type="submission" date="2021-04" db="EMBL/GenBank/DDBJ databases">
        <authorList>
            <person name="Gilroy R."/>
        </authorList>
    </citation>
    <scope>NUCLEOTIDE SEQUENCE</scope>
    <source>
        <strain evidence="3">Gambia16-930</strain>
    </source>
</reference>
<dbReference type="AlphaFoldDB" id="A0A9D1RGT5"/>
<protein>
    <recommendedName>
        <fullName evidence="2">D-isomer specific 2-hydroxyacid dehydrogenase NAD-binding domain-containing protein</fullName>
    </recommendedName>
</protein>
<dbReference type="InterPro" id="IPR036291">
    <property type="entry name" value="NAD(P)-bd_dom_sf"/>
</dbReference>
<feature type="domain" description="D-isomer specific 2-hydroxyacid dehydrogenase NAD-binding" evidence="2">
    <location>
        <begin position="108"/>
        <end position="291"/>
    </location>
</feature>
<dbReference type="InterPro" id="IPR050223">
    <property type="entry name" value="D-isomer_2-hydroxyacid_DH"/>
</dbReference>
<dbReference type="EMBL" id="DXGG01000036">
    <property type="protein sequence ID" value="HIW86843.1"/>
    <property type="molecule type" value="Genomic_DNA"/>
</dbReference>
<name>A0A9D1RGT5_9BACT</name>
<dbReference type="SUPFAM" id="SSF52283">
    <property type="entry name" value="Formate/glycerate dehydrogenase catalytic domain-like"/>
    <property type="match status" value="1"/>
</dbReference>
<dbReference type="PANTHER" id="PTHR10996:SF283">
    <property type="entry name" value="GLYOXYLATE_HYDROXYPYRUVATE REDUCTASE B"/>
    <property type="match status" value="1"/>
</dbReference>
<dbReference type="PANTHER" id="PTHR10996">
    <property type="entry name" value="2-HYDROXYACID DEHYDROGENASE-RELATED"/>
    <property type="match status" value="1"/>
</dbReference>
<comment type="caution">
    <text evidence="3">The sequence shown here is derived from an EMBL/GenBank/DDBJ whole genome shotgun (WGS) entry which is preliminary data.</text>
</comment>
<dbReference type="InterPro" id="IPR006140">
    <property type="entry name" value="D-isomer_DH_NAD-bd"/>
</dbReference>
<dbReference type="Proteomes" id="UP000824267">
    <property type="component" value="Unassembled WGS sequence"/>
</dbReference>